<dbReference type="GO" id="GO:0032131">
    <property type="term" value="F:alkylated DNA binding"/>
    <property type="evidence" value="ECO:0007669"/>
    <property type="project" value="TreeGrafter"/>
</dbReference>
<dbReference type="SUPFAM" id="SSF48150">
    <property type="entry name" value="DNA-glycosylase"/>
    <property type="match status" value="1"/>
</dbReference>
<dbReference type="Gene3D" id="1.10.1670.40">
    <property type="match status" value="1"/>
</dbReference>
<keyword evidence="7" id="KW-0326">Glycosidase</keyword>
<protein>
    <recommendedName>
        <fullName evidence="3">DNA-3-methyladenine glycosylase II</fullName>
        <ecNumber evidence="3">3.2.2.21</ecNumber>
    </recommendedName>
</protein>
<comment type="similarity">
    <text evidence="2">Belongs to the alkylbase DNA glycosidase AlkA family.</text>
</comment>
<name>Q01SY7_SOLUE</name>
<evidence type="ECO:0000259" key="6">
    <source>
        <dbReference type="SMART" id="SM00478"/>
    </source>
</evidence>
<proteinExistence type="inferred from homology"/>
<evidence type="ECO:0000256" key="5">
    <source>
        <dbReference type="ARBA" id="ARBA00023204"/>
    </source>
</evidence>
<comment type="catalytic activity">
    <reaction evidence="1">
        <text>Hydrolysis of alkylated DNA, releasing 3-methyladenine, 3-methylguanine, 7-methylguanine and 7-methyladenine.</text>
        <dbReference type="EC" id="3.2.2.21"/>
    </reaction>
</comment>
<dbReference type="GO" id="GO:0006285">
    <property type="term" value="P:base-excision repair, AP site formation"/>
    <property type="evidence" value="ECO:0007669"/>
    <property type="project" value="TreeGrafter"/>
</dbReference>
<dbReference type="SMART" id="SM00478">
    <property type="entry name" value="ENDO3c"/>
    <property type="match status" value="1"/>
</dbReference>
<evidence type="ECO:0000313" key="7">
    <source>
        <dbReference type="EMBL" id="ABJ87233.1"/>
    </source>
</evidence>
<organism evidence="7">
    <name type="scientific">Solibacter usitatus (strain Ellin6076)</name>
    <dbReference type="NCBI Taxonomy" id="234267"/>
    <lineage>
        <taxon>Bacteria</taxon>
        <taxon>Pseudomonadati</taxon>
        <taxon>Acidobacteriota</taxon>
        <taxon>Terriglobia</taxon>
        <taxon>Bryobacterales</taxon>
        <taxon>Solibacteraceae</taxon>
        <taxon>Candidatus Solibacter</taxon>
    </lineage>
</organism>
<dbReference type="GO" id="GO:0005737">
    <property type="term" value="C:cytoplasm"/>
    <property type="evidence" value="ECO:0007669"/>
    <property type="project" value="TreeGrafter"/>
</dbReference>
<dbReference type="GO" id="GO:0043916">
    <property type="term" value="F:DNA-7-methylguanine glycosylase activity"/>
    <property type="evidence" value="ECO:0007669"/>
    <property type="project" value="TreeGrafter"/>
</dbReference>
<dbReference type="EC" id="3.2.2.21" evidence="3"/>
<dbReference type="InParanoid" id="Q01SY7"/>
<dbReference type="HOGENOM" id="CLU_000445_72_5_0"/>
<dbReference type="STRING" id="234267.Acid_6307"/>
<dbReference type="PANTHER" id="PTHR43003:SF5">
    <property type="entry name" value="DNA-3-METHYLADENINE GLYCOSYLASE"/>
    <property type="match status" value="1"/>
</dbReference>
<keyword evidence="4" id="KW-0227">DNA damage</keyword>
<evidence type="ECO:0000256" key="1">
    <source>
        <dbReference type="ARBA" id="ARBA00000086"/>
    </source>
</evidence>
<dbReference type="KEGG" id="sus:Acid_6307"/>
<dbReference type="InterPro" id="IPR051912">
    <property type="entry name" value="Alkylbase_DNA_Glycosylase/TA"/>
</dbReference>
<dbReference type="CDD" id="cd00056">
    <property type="entry name" value="ENDO3c"/>
    <property type="match status" value="1"/>
</dbReference>
<keyword evidence="5" id="KW-0234">DNA repair</keyword>
<dbReference type="Gene3D" id="1.10.340.30">
    <property type="entry name" value="Hypothetical protein, domain 2"/>
    <property type="match status" value="1"/>
</dbReference>
<dbReference type="GO" id="GO:0032993">
    <property type="term" value="C:protein-DNA complex"/>
    <property type="evidence" value="ECO:0007669"/>
    <property type="project" value="TreeGrafter"/>
</dbReference>
<dbReference type="AlphaFoldDB" id="Q01SY7"/>
<reference evidence="7" key="1">
    <citation type="submission" date="2006-10" db="EMBL/GenBank/DDBJ databases">
        <title>Complete sequence of Solibacter usitatus Ellin6076.</title>
        <authorList>
            <consortium name="US DOE Joint Genome Institute"/>
            <person name="Copeland A."/>
            <person name="Lucas S."/>
            <person name="Lapidus A."/>
            <person name="Barry K."/>
            <person name="Detter J.C."/>
            <person name="Glavina del Rio T."/>
            <person name="Hammon N."/>
            <person name="Israni S."/>
            <person name="Dalin E."/>
            <person name="Tice H."/>
            <person name="Pitluck S."/>
            <person name="Thompson L.S."/>
            <person name="Brettin T."/>
            <person name="Bruce D."/>
            <person name="Han C."/>
            <person name="Tapia R."/>
            <person name="Gilna P."/>
            <person name="Schmutz J."/>
            <person name="Larimer F."/>
            <person name="Land M."/>
            <person name="Hauser L."/>
            <person name="Kyrpides N."/>
            <person name="Mikhailova N."/>
            <person name="Janssen P.H."/>
            <person name="Kuske C.R."/>
            <person name="Richardson P."/>
        </authorList>
    </citation>
    <scope>NUCLEOTIDE SEQUENCE</scope>
    <source>
        <strain evidence="7">Ellin6076</strain>
    </source>
</reference>
<dbReference type="Pfam" id="PF00730">
    <property type="entry name" value="HhH-GPD"/>
    <property type="match status" value="1"/>
</dbReference>
<feature type="domain" description="HhH-GPD" evidence="6">
    <location>
        <begin position="42"/>
        <end position="195"/>
    </location>
</feature>
<dbReference type="InterPro" id="IPR003265">
    <property type="entry name" value="HhH-GPD_domain"/>
</dbReference>
<dbReference type="eggNOG" id="COG0122">
    <property type="taxonomic scope" value="Bacteria"/>
</dbReference>
<dbReference type="GO" id="GO:0006307">
    <property type="term" value="P:DNA alkylation repair"/>
    <property type="evidence" value="ECO:0007669"/>
    <property type="project" value="TreeGrafter"/>
</dbReference>
<dbReference type="PANTHER" id="PTHR43003">
    <property type="entry name" value="DNA-3-METHYLADENINE GLYCOSYLASE"/>
    <property type="match status" value="1"/>
</dbReference>
<evidence type="ECO:0000256" key="2">
    <source>
        <dbReference type="ARBA" id="ARBA00010817"/>
    </source>
</evidence>
<accession>Q01SY7</accession>
<evidence type="ECO:0000256" key="3">
    <source>
        <dbReference type="ARBA" id="ARBA00012000"/>
    </source>
</evidence>
<gene>
    <name evidence="7" type="ordered locus">Acid_6307</name>
</gene>
<keyword evidence="7" id="KW-0378">Hydrolase</keyword>
<dbReference type="OrthoDB" id="9785929at2"/>
<dbReference type="InterPro" id="IPR011257">
    <property type="entry name" value="DNA_glycosylase"/>
</dbReference>
<dbReference type="GO" id="GO:0008725">
    <property type="term" value="F:DNA-3-methyladenine glycosylase activity"/>
    <property type="evidence" value="ECO:0007669"/>
    <property type="project" value="TreeGrafter"/>
</dbReference>
<evidence type="ECO:0000256" key="4">
    <source>
        <dbReference type="ARBA" id="ARBA00022763"/>
    </source>
</evidence>
<dbReference type="FunFam" id="1.10.340.30:FF:000004">
    <property type="entry name" value="DNA-3-methyladenine glycosylase II"/>
    <property type="match status" value="1"/>
</dbReference>
<sequence length="200" mass="22846">MKHAVQHLRKSDPVLSAIIERVGAYGIQFREPDFETLVRSIVYQQLSGRVAKVILDRLVAAVGREVTPEKILALRPGRMRKLGLSTQKTAYIRDLARHTRDGRLVFTELPALTDEEVIERLTQVKGIGVWTAQMFLMFALRRHDVLPTGDLGVRNAIRKAYDLAELPTPAEMEELARNWRPWCSVASWYLWRSLEGQADL</sequence>
<dbReference type="EMBL" id="CP000473">
    <property type="protein sequence ID" value="ABJ87233.1"/>
    <property type="molecule type" value="Genomic_DNA"/>
</dbReference>